<evidence type="ECO:0000256" key="2">
    <source>
        <dbReference type="PROSITE-ProRule" id="PRU00169"/>
    </source>
</evidence>
<organism evidence="4 5">
    <name type="scientific">Streptomyces roseolus</name>
    <dbReference type="NCBI Taxonomy" id="67358"/>
    <lineage>
        <taxon>Bacteria</taxon>
        <taxon>Bacillati</taxon>
        <taxon>Actinomycetota</taxon>
        <taxon>Actinomycetes</taxon>
        <taxon>Kitasatosporales</taxon>
        <taxon>Streptomycetaceae</taxon>
        <taxon>Streptomyces</taxon>
    </lineage>
</organism>
<dbReference type="PROSITE" id="PS50110">
    <property type="entry name" value="RESPONSE_REGULATORY"/>
    <property type="match status" value="1"/>
</dbReference>
<evidence type="ECO:0000313" key="5">
    <source>
        <dbReference type="Proteomes" id="UP001278571"/>
    </source>
</evidence>
<feature type="modified residue" description="4-aspartylphosphate" evidence="2">
    <location>
        <position position="56"/>
    </location>
</feature>
<evidence type="ECO:0000313" key="4">
    <source>
        <dbReference type="EMBL" id="MDX2292677.1"/>
    </source>
</evidence>
<evidence type="ECO:0000256" key="1">
    <source>
        <dbReference type="ARBA" id="ARBA00022553"/>
    </source>
</evidence>
<feature type="non-terminal residue" evidence="4">
    <location>
        <position position="109"/>
    </location>
</feature>
<dbReference type="InterPro" id="IPR001789">
    <property type="entry name" value="Sig_transdc_resp-reg_receiver"/>
</dbReference>
<dbReference type="EMBL" id="JAWJZF010000330">
    <property type="protein sequence ID" value="MDX2292677.1"/>
    <property type="molecule type" value="Genomic_DNA"/>
</dbReference>
<dbReference type="SUPFAM" id="SSF52172">
    <property type="entry name" value="CheY-like"/>
    <property type="match status" value="1"/>
</dbReference>
<accession>A0ABU4K4M5</accession>
<dbReference type="RefSeq" id="WP_319009153.1">
    <property type="nucleotide sequence ID" value="NZ_JAWJZF010000330.1"/>
</dbReference>
<reference evidence="4 5" key="1">
    <citation type="submission" date="2023-10" db="EMBL/GenBank/DDBJ databases">
        <authorList>
            <person name="Wang X.X."/>
        </authorList>
    </citation>
    <scope>NUCLEOTIDE SEQUENCE [LARGE SCALE GENOMIC DNA]</scope>
    <source>
        <strain evidence="4 5">NBRC 12816</strain>
    </source>
</reference>
<name>A0ABU4K4M5_9ACTN</name>
<comment type="caution">
    <text evidence="4">The sequence shown here is derived from an EMBL/GenBank/DDBJ whole genome shotgun (WGS) entry which is preliminary data.</text>
</comment>
<keyword evidence="1 2" id="KW-0597">Phosphoprotein</keyword>
<feature type="domain" description="Response regulatory" evidence="3">
    <location>
        <begin position="7"/>
        <end position="109"/>
    </location>
</feature>
<dbReference type="Proteomes" id="UP001278571">
    <property type="component" value="Unassembled WGS sequence"/>
</dbReference>
<dbReference type="Pfam" id="PF00072">
    <property type="entry name" value="Response_reg"/>
    <property type="match status" value="1"/>
</dbReference>
<keyword evidence="5" id="KW-1185">Reference proteome</keyword>
<dbReference type="CDD" id="cd17574">
    <property type="entry name" value="REC_OmpR"/>
    <property type="match status" value="1"/>
</dbReference>
<gene>
    <name evidence="4" type="ORF">R2363_10880</name>
</gene>
<sequence>MEGKPKQILIADDEVDILEIVGYNLSKEGYEIYTAKDGNEALDKARQLNPDLIILDIMMPKKTGVEVCQILRSQPAFQDTLIIFLTALSDESSHIKGLETGADDYVSKP</sequence>
<dbReference type="PANTHER" id="PTHR44591">
    <property type="entry name" value="STRESS RESPONSE REGULATOR PROTEIN 1"/>
    <property type="match status" value="1"/>
</dbReference>
<dbReference type="PANTHER" id="PTHR44591:SF3">
    <property type="entry name" value="RESPONSE REGULATORY DOMAIN-CONTAINING PROTEIN"/>
    <property type="match status" value="1"/>
</dbReference>
<dbReference type="Gene3D" id="3.40.50.2300">
    <property type="match status" value="1"/>
</dbReference>
<proteinExistence type="predicted"/>
<protein>
    <submittedName>
        <fullName evidence="4">Response regulator</fullName>
    </submittedName>
</protein>
<dbReference type="InterPro" id="IPR050595">
    <property type="entry name" value="Bact_response_regulator"/>
</dbReference>
<evidence type="ECO:0000259" key="3">
    <source>
        <dbReference type="PROSITE" id="PS50110"/>
    </source>
</evidence>
<dbReference type="InterPro" id="IPR011006">
    <property type="entry name" value="CheY-like_superfamily"/>
</dbReference>
<dbReference type="SMART" id="SM00448">
    <property type="entry name" value="REC"/>
    <property type="match status" value="1"/>
</dbReference>